<feature type="signal peptide" evidence="2">
    <location>
        <begin position="1"/>
        <end position="19"/>
    </location>
</feature>
<feature type="compositionally biased region" description="Acidic residues" evidence="1">
    <location>
        <begin position="38"/>
        <end position="47"/>
    </location>
</feature>
<evidence type="ECO:0000313" key="4">
    <source>
        <dbReference type="Proteomes" id="UP001519460"/>
    </source>
</evidence>
<feature type="region of interest" description="Disordered" evidence="1">
    <location>
        <begin position="27"/>
        <end position="47"/>
    </location>
</feature>
<evidence type="ECO:0000256" key="2">
    <source>
        <dbReference type="SAM" id="SignalP"/>
    </source>
</evidence>
<dbReference type="AlphaFoldDB" id="A0ABD0KIH6"/>
<organism evidence="3 4">
    <name type="scientific">Batillaria attramentaria</name>
    <dbReference type="NCBI Taxonomy" id="370345"/>
    <lineage>
        <taxon>Eukaryota</taxon>
        <taxon>Metazoa</taxon>
        <taxon>Spiralia</taxon>
        <taxon>Lophotrochozoa</taxon>
        <taxon>Mollusca</taxon>
        <taxon>Gastropoda</taxon>
        <taxon>Caenogastropoda</taxon>
        <taxon>Sorbeoconcha</taxon>
        <taxon>Cerithioidea</taxon>
        <taxon>Batillariidae</taxon>
        <taxon>Batillaria</taxon>
    </lineage>
</organism>
<reference evidence="3 4" key="1">
    <citation type="journal article" date="2023" name="Sci. Data">
        <title>Genome assembly of the Korean intertidal mud-creeper Batillaria attramentaria.</title>
        <authorList>
            <person name="Patra A.K."/>
            <person name="Ho P.T."/>
            <person name="Jun S."/>
            <person name="Lee S.J."/>
            <person name="Kim Y."/>
            <person name="Won Y.J."/>
        </authorList>
    </citation>
    <scope>NUCLEOTIDE SEQUENCE [LARGE SCALE GENOMIC DNA]</scope>
    <source>
        <strain evidence="3">Wonlab-2016</strain>
    </source>
</reference>
<evidence type="ECO:0000256" key="1">
    <source>
        <dbReference type="SAM" id="MobiDB-lite"/>
    </source>
</evidence>
<keyword evidence="4" id="KW-1185">Reference proteome</keyword>
<feature type="chain" id="PRO_5044895610" evidence="2">
    <location>
        <begin position="20"/>
        <end position="88"/>
    </location>
</feature>
<keyword evidence="2" id="KW-0732">Signal</keyword>
<gene>
    <name evidence="3" type="ORF">BaRGS_00021791</name>
</gene>
<evidence type="ECO:0000313" key="3">
    <source>
        <dbReference type="EMBL" id="KAK7486975.1"/>
    </source>
</evidence>
<dbReference type="Proteomes" id="UP001519460">
    <property type="component" value="Unassembled WGS sequence"/>
</dbReference>
<sequence length="88" mass="10314">MRRFLTLAVIFAVCMEASGTRKRPYRGRLATNHHKNEEADDLEDEELGDVRSSRYHSRLEALLRDELEYHDDDEAGKSHKFAKFVYSL</sequence>
<name>A0ABD0KIH6_9CAEN</name>
<dbReference type="EMBL" id="JACVVK020000171">
    <property type="protein sequence ID" value="KAK7486975.1"/>
    <property type="molecule type" value="Genomic_DNA"/>
</dbReference>
<protein>
    <submittedName>
        <fullName evidence="3">Uncharacterized protein</fullName>
    </submittedName>
</protein>
<comment type="caution">
    <text evidence="3">The sequence shown here is derived from an EMBL/GenBank/DDBJ whole genome shotgun (WGS) entry which is preliminary data.</text>
</comment>
<accession>A0ABD0KIH6</accession>
<proteinExistence type="predicted"/>